<evidence type="ECO:0000313" key="10">
    <source>
        <dbReference type="EMBL" id="JAT45610.1"/>
    </source>
</evidence>
<accession>A0A1D1YYQ3</accession>
<keyword evidence="8" id="KW-0496">Mitochondrion</keyword>
<evidence type="ECO:0000256" key="5">
    <source>
        <dbReference type="ARBA" id="ARBA00022660"/>
    </source>
</evidence>
<dbReference type="InterPro" id="IPR016680">
    <property type="entry name" value="NDUFA8"/>
</dbReference>
<evidence type="ECO:0000313" key="11">
    <source>
        <dbReference type="EMBL" id="JAT59777.1"/>
    </source>
</evidence>
<name>A0A1D1YYQ3_9ARAE</name>
<evidence type="ECO:0000256" key="6">
    <source>
        <dbReference type="ARBA" id="ARBA00022737"/>
    </source>
</evidence>
<dbReference type="GO" id="GO:0005739">
    <property type="term" value="C:mitochondrion"/>
    <property type="evidence" value="ECO:0007669"/>
    <property type="project" value="UniProtKB-SubCell"/>
</dbReference>
<evidence type="ECO:0000256" key="8">
    <source>
        <dbReference type="ARBA" id="ARBA00023128"/>
    </source>
</evidence>
<evidence type="ECO:0000256" key="9">
    <source>
        <dbReference type="ARBA" id="ARBA00023157"/>
    </source>
</evidence>
<dbReference type="AlphaFoldDB" id="A0A1D1YYQ3"/>
<dbReference type="PANTHER" id="PTHR13344">
    <property type="entry name" value="NADH-UBIQUINONE OXIDOREDUCTASE"/>
    <property type="match status" value="1"/>
</dbReference>
<dbReference type="GO" id="GO:0006120">
    <property type="term" value="P:mitochondrial electron transport, NADH to ubiquinone"/>
    <property type="evidence" value="ECO:0007669"/>
    <property type="project" value="InterPro"/>
</dbReference>
<keyword evidence="9" id="KW-1015">Disulfide bond</keyword>
<keyword evidence="4" id="KW-0813">Transport</keyword>
<evidence type="ECO:0000256" key="4">
    <source>
        <dbReference type="ARBA" id="ARBA00022448"/>
    </source>
</evidence>
<evidence type="ECO:0000256" key="3">
    <source>
        <dbReference type="ARBA" id="ARBA00010705"/>
    </source>
</evidence>
<keyword evidence="5" id="KW-0679">Respiratory chain</keyword>
<protein>
    <submittedName>
        <fullName evidence="11">NADH dehydrogenase [ubiquinone] 1 alpha subcomplex subunit 8-B</fullName>
    </submittedName>
</protein>
<evidence type="ECO:0000256" key="7">
    <source>
        <dbReference type="ARBA" id="ARBA00022982"/>
    </source>
</evidence>
<organism evidence="11">
    <name type="scientific">Anthurium amnicola</name>
    <dbReference type="NCBI Taxonomy" id="1678845"/>
    <lineage>
        <taxon>Eukaryota</taxon>
        <taxon>Viridiplantae</taxon>
        <taxon>Streptophyta</taxon>
        <taxon>Embryophyta</taxon>
        <taxon>Tracheophyta</taxon>
        <taxon>Spermatophyta</taxon>
        <taxon>Magnoliopsida</taxon>
        <taxon>Liliopsida</taxon>
        <taxon>Araceae</taxon>
        <taxon>Pothoideae</taxon>
        <taxon>Potheae</taxon>
        <taxon>Anthurium</taxon>
    </lineage>
</organism>
<proteinExistence type="inferred from homology"/>
<evidence type="ECO:0000256" key="1">
    <source>
        <dbReference type="ARBA" id="ARBA00003195"/>
    </source>
</evidence>
<sequence length="112" mass="12314">MAGGGGGTVVSPEGEPIPTSAVLTASWKHILVACRAENAAFINCKKKDPDPERCLDKGRRVTVCVLGLLKSLHQSCSKEMDTYAGCMYYHTNEFEMCRKEQEEFEKACPLSL</sequence>
<dbReference type="PANTHER" id="PTHR13344:SF0">
    <property type="entry name" value="NADH DEHYDROGENASE [UBIQUINONE] 1 ALPHA SUBCOMPLEX SUBUNIT 8"/>
    <property type="match status" value="1"/>
</dbReference>
<evidence type="ECO:0000256" key="2">
    <source>
        <dbReference type="ARBA" id="ARBA00004173"/>
    </source>
</evidence>
<comment type="similarity">
    <text evidence="3">Belongs to the complex I NDUFA8 subunit family.</text>
</comment>
<reference evidence="11" key="1">
    <citation type="submission" date="2015-07" db="EMBL/GenBank/DDBJ databases">
        <title>Transcriptome Assembly of Anthurium amnicola.</title>
        <authorList>
            <person name="Suzuki J."/>
        </authorList>
    </citation>
    <scope>NUCLEOTIDE SEQUENCE</scope>
</reference>
<keyword evidence="6" id="KW-0677">Repeat</keyword>
<keyword evidence="7" id="KW-0249">Electron transport</keyword>
<comment type="function">
    <text evidence="1">Accessory subunit of the mitochondrial membrane respiratory chain NADH dehydrogenase (Complex I), that is believed not to be involved in catalysis. Complex I functions in the transfer of electrons from NADH to the respiratory chain. The immediate electron acceptor for the enzyme is believed to be ubiquinone.</text>
</comment>
<comment type="subcellular location">
    <subcellularLocation>
        <location evidence="2">Mitochondrion</location>
    </subcellularLocation>
</comment>
<dbReference type="PROSITE" id="PS51808">
    <property type="entry name" value="CHCH"/>
    <property type="match status" value="1"/>
</dbReference>
<dbReference type="EMBL" id="GDJX01008159">
    <property type="protein sequence ID" value="JAT59777.1"/>
    <property type="molecule type" value="Transcribed_RNA"/>
</dbReference>
<gene>
    <name evidence="11" type="primary">At5g18800_0</name>
    <name evidence="10" type="synonym">At5g18800_1</name>
    <name evidence="11" type="ORF">g.18516</name>
    <name evidence="10" type="ORF">g.18517</name>
</gene>
<keyword evidence="11" id="KW-0830">Ubiquinone</keyword>
<dbReference type="EMBL" id="GDJX01022326">
    <property type="protein sequence ID" value="JAT45610.1"/>
    <property type="molecule type" value="Transcribed_RNA"/>
</dbReference>